<evidence type="ECO:0000313" key="2">
    <source>
        <dbReference type="Proteomes" id="UP000008983"/>
    </source>
</evidence>
<keyword evidence="2" id="KW-1185">Reference proteome</keyword>
<dbReference type="AlphaFoldDB" id="G0QNU3"/>
<dbReference type="RefSeq" id="XP_004037120.1">
    <property type="nucleotide sequence ID" value="XM_004037072.1"/>
</dbReference>
<gene>
    <name evidence="1" type="ORF">IMG5_061330</name>
</gene>
<sequence length="63" mass="7661">KQEVDGVYIVKEGTFKIMRNYEGQIKEKDKVTKIKDIEQRNCNKIQDLQIQKNRKQKYKQFKV</sequence>
<name>G0QNU3_ICHMU</name>
<dbReference type="EMBL" id="GL983508">
    <property type="protein sequence ID" value="EGR33134.1"/>
    <property type="molecule type" value="Genomic_DNA"/>
</dbReference>
<feature type="non-terminal residue" evidence="1">
    <location>
        <position position="1"/>
    </location>
</feature>
<evidence type="ECO:0000313" key="1">
    <source>
        <dbReference type="EMBL" id="EGR33134.1"/>
    </source>
</evidence>
<protein>
    <submittedName>
        <fullName evidence="1">Uncharacterized protein</fullName>
    </submittedName>
</protein>
<dbReference type="InParanoid" id="G0QNU3"/>
<proteinExistence type="predicted"/>
<reference evidence="1 2" key="1">
    <citation type="submission" date="2011-07" db="EMBL/GenBank/DDBJ databases">
        <authorList>
            <person name="Coyne R."/>
            <person name="Brami D."/>
            <person name="Johnson J."/>
            <person name="Hostetler J."/>
            <person name="Hannick L."/>
            <person name="Clark T."/>
            <person name="Cassidy-Hanley D."/>
            <person name="Inman J."/>
        </authorList>
    </citation>
    <scope>NUCLEOTIDE SEQUENCE [LARGE SCALE GENOMIC DNA]</scope>
    <source>
        <strain evidence="1 2">G5</strain>
    </source>
</reference>
<dbReference type="Proteomes" id="UP000008983">
    <property type="component" value="Unassembled WGS sequence"/>
</dbReference>
<dbReference type="GeneID" id="14909302"/>
<feature type="non-terminal residue" evidence="1">
    <location>
        <position position="63"/>
    </location>
</feature>
<organism evidence="1 2">
    <name type="scientific">Ichthyophthirius multifiliis</name>
    <name type="common">White spot disease agent</name>
    <name type="synonym">Ich</name>
    <dbReference type="NCBI Taxonomy" id="5932"/>
    <lineage>
        <taxon>Eukaryota</taxon>
        <taxon>Sar</taxon>
        <taxon>Alveolata</taxon>
        <taxon>Ciliophora</taxon>
        <taxon>Intramacronucleata</taxon>
        <taxon>Oligohymenophorea</taxon>
        <taxon>Hymenostomatida</taxon>
        <taxon>Ophryoglenina</taxon>
        <taxon>Ichthyophthirius</taxon>
    </lineage>
</organism>
<accession>G0QNU3</accession>